<evidence type="ECO:0000256" key="5">
    <source>
        <dbReference type="ARBA" id="ARBA00023136"/>
    </source>
</evidence>
<reference evidence="8" key="1">
    <citation type="submission" date="2016-03" db="EMBL/GenBank/DDBJ databases">
        <authorList>
            <person name="Heylen K."/>
            <person name="De Vos P."/>
            <person name="Vekeman B."/>
        </authorList>
    </citation>
    <scope>NUCLEOTIDE SEQUENCE [LARGE SCALE GENOMIC DNA]</scope>
    <source>
        <strain evidence="8">R-45383</strain>
    </source>
</reference>
<dbReference type="Proteomes" id="UP000077628">
    <property type="component" value="Unassembled WGS sequence"/>
</dbReference>
<dbReference type="STRING" id="702114.A1355_07260"/>
<keyword evidence="4 6" id="KW-1133">Transmembrane helix</keyword>
<keyword evidence="8" id="KW-1185">Reference proteome</keyword>
<proteinExistence type="inferred from homology"/>
<comment type="similarity">
    <text evidence="2">Belongs to the UPF0382 family.</text>
</comment>
<keyword evidence="3 6" id="KW-0812">Transmembrane</keyword>
<evidence type="ECO:0000256" key="1">
    <source>
        <dbReference type="ARBA" id="ARBA00004141"/>
    </source>
</evidence>
<evidence type="ECO:0000256" key="3">
    <source>
        <dbReference type="ARBA" id="ARBA00022692"/>
    </source>
</evidence>
<dbReference type="OrthoDB" id="9802121at2"/>
<protein>
    <recommendedName>
        <fullName evidence="9">DUF423 domain-containing protein</fullName>
    </recommendedName>
</protein>
<feature type="transmembrane region" description="Helical" evidence="6">
    <location>
        <begin position="71"/>
        <end position="92"/>
    </location>
</feature>
<evidence type="ECO:0000313" key="7">
    <source>
        <dbReference type="EMBL" id="OAI17753.1"/>
    </source>
</evidence>
<feature type="transmembrane region" description="Helical" evidence="6">
    <location>
        <begin position="7"/>
        <end position="27"/>
    </location>
</feature>
<evidence type="ECO:0000313" key="8">
    <source>
        <dbReference type="Proteomes" id="UP000077628"/>
    </source>
</evidence>
<keyword evidence="5 6" id="KW-0472">Membrane</keyword>
<feature type="transmembrane region" description="Helical" evidence="6">
    <location>
        <begin position="98"/>
        <end position="118"/>
    </location>
</feature>
<evidence type="ECO:0008006" key="9">
    <source>
        <dbReference type="Google" id="ProtNLM"/>
    </source>
</evidence>
<accession>A0A177NK13</accession>
<evidence type="ECO:0000256" key="4">
    <source>
        <dbReference type="ARBA" id="ARBA00022989"/>
    </source>
</evidence>
<dbReference type="PANTHER" id="PTHR43461">
    <property type="entry name" value="TRANSMEMBRANE PROTEIN 256"/>
    <property type="match status" value="1"/>
</dbReference>
<dbReference type="Pfam" id="PF04241">
    <property type="entry name" value="DUF423"/>
    <property type="match status" value="1"/>
</dbReference>
<dbReference type="EMBL" id="LUUK01000176">
    <property type="protein sequence ID" value="OAI17753.1"/>
    <property type="molecule type" value="Genomic_DNA"/>
</dbReference>
<dbReference type="GO" id="GO:0005886">
    <property type="term" value="C:plasma membrane"/>
    <property type="evidence" value="ECO:0007669"/>
    <property type="project" value="TreeGrafter"/>
</dbReference>
<dbReference type="PANTHER" id="PTHR43461:SF1">
    <property type="entry name" value="TRANSMEMBRANE PROTEIN 256"/>
    <property type="match status" value="1"/>
</dbReference>
<sequence length="126" mass="13670">MNQRRFLFYAAICGFLGVGLGAFGAHGLKNVLSEHGLDIYKTAVSYQMWHTLALALVGVMPEHRYLRWAGWSLLIGIVLFSGSLYLLAIFNLSWLGMITPFGGVAFLLAWAAIAKAALQYSGGSDG</sequence>
<gene>
    <name evidence="7" type="ORF">A1355_07260</name>
</gene>
<dbReference type="AlphaFoldDB" id="A0A177NK13"/>
<evidence type="ECO:0000256" key="2">
    <source>
        <dbReference type="ARBA" id="ARBA00009694"/>
    </source>
</evidence>
<dbReference type="InterPro" id="IPR006696">
    <property type="entry name" value="DUF423"/>
</dbReference>
<comment type="subcellular location">
    <subcellularLocation>
        <location evidence="1">Membrane</location>
        <topology evidence="1">Multi-pass membrane protein</topology>
    </subcellularLocation>
</comment>
<evidence type="ECO:0000256" key="6">
    <source>
        <dbReference type="SAM" id="Phobius"/>
    </source>
</evidence>
<dbReference type="RefSeq" id="WP_064029241.1">
    <property type="nucleotide sequence ID" value="NZ_LUUK01000176.1"/>
</dbReference>
<organism evidence="7 8">
    <name type="scientific">Methylomonas koyamae</name>
    <dbReference type="NCBI Taxonomy" id="702114"/>
    <lineage>
        <taxon>Bacteria</taxon>
        <taxon>Pseudomonadati</taxon>
        <taxon>Pseudomonadota</taxon>
        <taxon>Gammaproteobacteria</taxon>
        <taxon>Methylococcales</taxon>
        <taxon>Methylococcaceae</taxon>
        <taxon>Methylomonas</taxon>
    </lineage>
</organism>
<comment type="caution">
    <text evidence="7">The sequence shown here is derived from an EMBL/GenBank/DDBJ whole genome shotgun (WGS) entry which is preliminary data.</text>
</comment>
<name>A0A177NK13_9GAMM</name>